<feature type="domain" description="DUF4604" evidence="2">
    <location>
        <begin position="9"/>
        <end position="238"/>
    </location>
</feature>
<feature type="region of interest" description="Disordered" evidence="1">
    <location>
        <begin position="28"/>
        <end position="238"/>
    </location>
</feature>
<accession>A0A316YGR6</accession>
<proteinExistence type="predicted"/>
<dbReference type="GeneID" id="37044299"/>
<feature type="compositionally biased region" description="Gly residues" evidence="1">
    <location>
        <begin position="58"/>
        <end position="68"/>
    </location>
</feature>
<evidence type="ECO:0000313" key="3">
    <source>
        <dbReference type="EMBL" id="PWN88362.1"/>
    </source>
</evidence>
<evidence type="ECO:0000256" key="1">
    <source>
        <dbReference type="SAM" id="MobiDB-lite"/>
    </source>
</evidence>
<dbReference type="InterPro" id="IPR027911">
    <property type="entry name" value="DUF4604"/>
</dbReference>
<evidence type="ECO:0000313" key="4">
    <source>
        <dbReference type="Proteomes" id="UP000245768"/>
    </source>
</evidence>
<keyword evidence="4" id="KW-1185">Reference proteome</keyword>
<dbReference type="Pfam" id="PF15377">
    <property type="entry name" value="DUF4604"/>
    <property type="match status" value="1"/>
</dbReference>
<protein>
    <recommendedName>
        <fullName evidence="2">DUF4604 domain-containing protein</fullName>
    </recommendedName>
</protein>
<feature type="compositionally biased region" description="Basic and acidic residues" evidence="1">
    <location>
        <begin position="33"/>
        <end position="47"/>
    </location>
</feature>
<dbReference type="AlphaFoldDB" id="A0A316YGR6"/>
<evidence type="ECO:0000259" key="2">
    <source>
        <dbReference type="Pfam" id="PF15377"/>
    </source>
</evidence>
<organism evidence="3 4">
    <name type="scientific">Acaromyces ingoldii</name>
    <dbReference type="NCBI Taxonomy" id="215250"/>
    <lineage>
        <taxon>Eukaryota</taxon>
        <taxon>Fungi</taxon>
        <taxon>Dikarya</taxon>
        <taxon>Basidiomycota</taxon>
        <taxon>Ustilaginomycotina</taxon>
        <taxon>Exobasidiomycetes</taxon>
        <taxon>Exobasidiales</taxon>
        <taxon>Cryptobasidiaceae</taxon>
        <taxon>Acaromyces</taxon>
    </lineage>
</organism>
<feature type="compositionally biased region" description="Low complexity" evidence="1">
    <location>
        <begin position="130"/>
        <end position="140"/>
    </location>
</feature>
<sequence>MPPRFTGQQLAFDAGPVPSFLQKLHADVNSGRAKLEDKRGSGRRGGEASEFDDLLSVGGSGSGSGRGHGGADEVGADEEDEEEDWAGAQVVVLKDGKHLSAEEVQAAKDNAREGQRASEAEKQQDTRPEAAIADAGIATASRKRRAVASSASPSPPPAPAKARLNKADDLGSAKDVIAAARAGHKGMAQKAEADAAETAEDKQRKKEEKRKQERDQKNKRARAEKKKMGKGLSFDLED</sequence>
<dbReference type="Proteomes" id="UP000245768">
    <property type="component" value="Unassembled WGS sequence"/>
</dbReference>
<gene>
    <name evidence="3" type="ORF">FA10DRAFT_268559</name>
</gene>
<reference evidence="3 4" key="1">
    <citation type="journal article" date="2018" name="Mol. Biol. Evol.">
        <title>Broad Genomic Sampling Reveals a Smut Pathogenic Ancestry of the Fungal Clade Ustilaginomycotina.</title>
        <authorList>
            <person name="Kijpornyongpan T."/>
            <person name="Mondo S.J."/>
            <person name="Barry K."/>
            <person name="Sandor L."/>
            <person name="Lee J."/>
            <person name="Lipzen A."/>
            <person name="Pangilinan J."/>
            <person name="LaButti K."/>
            <person name="Hainaut M."/>
            <person name="Henrissat B."/>
            <person name="Grigoriev I.V."/>
            <person name="Spatafora J.W."/>
            <person name="Aime M.C."/>
        </authorList>
    </citation>
    <scope>NUCLEOTIDE SEQUENCE [LARGE SCALE GENOMIC DNA]</scope>
    <source>
        <strain evidence="3 4">MCA 4198</strain>
    </source>
</reference>
<feature type="compositionally biased region" description="Basic and acidic residues" evidence="1">
    <location>
        <begin position="199"/>
        <end position="218"/>
    </location>
</feature>
<feature type="compositionally biased region" description="Basic residues" evidence="1">
    <location>
        <begin position="219"/>
        <end position="229"/>
    </location>
</feature>
<feature type="compositionally biased region" description="Acidic residues" evidence="1">
    <location>
        <begin position="74"/>
        <end position="85"/>
    </location>
</feature>
<dbReference type="EMBL" id="KZ819638">
    <property type="protein sequence ID" value="PWN88362.1"/>
    <property type="molecule type" value="Genomic_DNA"/>
</dbReference>
<dbReference type="RefSeq" id="XP_025375560.1">
    <property type="nucleotide sequence ID" value="XM_025522383.1"/>
</dbReference>
<feature type="compositionally biased region" description="Basic and acidic residues" evidence="1">
    <location>
        <begin position="94"/>
        <end position="128"/>
    </location>
</feature>
<name>A0A316YGR6_9BASI</name>
<dbReference type="InParanoid" id="A0A316YGR6"/>